<keyword evidence="1" id="KW-0812">Transmembrane</keyword>
<name>A0ABR8WW38_9MICO</name>
<keyword evidence="1" id="KW-1133">Transmembrane helix</keyword>
<evidence type="ECO:0000259" key="2">
    <source>
        <dbReference type="Pfam" id="PF02517"/>
    </source>
</evidence>
<dbReference type="GO" id="GO:0008237">
    <property type="term" value="F:metallopeptidase activity"/>
    <property type="evidence" value="ECO:0007669"/>
    <property type="project" value="UniProtKB-KW"/>
</dbReference>
<reference evidence="3 4" key="1">
    <citation type="submission" date="2020-08" db="EMBL/GenBank/DDBJ databases">
        <title>A Genomic Blueprint of the Chicken Gut Microbiome.</title>
        <authorList>
            <person name="Gilroy R."/>
            <person name="Ravi A."/>
            <person name="Getino M."/>
            <person name="Pursley I."/>
            <person name="Horton D.L."/>
            <person name="Alikhan N.-F."/>
            <person name="Baker D."/>
            <person name="Gharbi K."/>
            <person name="Hall N."/>
            <person name="Watson M."/>
            <person name="Adriaenssens E.M."/>
            <person name="Foster-Nyarko E."/>
            <person name="Jarju S."/>
            <person name="Secka A."/>
            <person name="Antonio M."/>
            <person name="Oren A."/>
            <person name="Chaudhuri R."/>
            <person name="La Ragione R.M."/>
            <person name="Hildebrand F."/>
            <person name="Pallen M.J."/>
        </authorList>
    </citation>
    <scope>NUCLEOTIDE SEQUENCE [LARGE SCALE GENOMIC DNA]</scope>
    <source>
        <strain evidence="3 4">Re57</strain>
    </source>
</reference>
<comment type="caution">
    <text evidence="3">The sequence shown here is derived from an EMBL/GenBank/DDBJ whole genome shotgun (WGS) entry which is preliminary data.</text>
</comment>
<accession>A0ABR8WW38</accession>
<feature type="transmembrane region" description="Helical" evidence="1">
    <location>
        <begin position="38"/>
        <end position="59"/>
    </location>
</feature>
<keyword evidence="4" id="KW-1185">Reference proteome</keyword>
<feature type="domain" description="CAAX prenyl protease 2/Lysostaphin resistance protein A-like" evidence="2">
    <location>
        <begin position="98"/>
        <end position="200"/>
    </location>
</feature>
<dbReference type="RefSeq" id="WP_191726544.1">
    <property type="nucleotide sequence ID" value="NZ_JACSPY010000009.1"/>
</dbReference>
<proteinExistence type="predicted"/>
<dbReference type="EMBL" id="JACSPY010000009">
    <property type="protein sequence ID" value="MBD8021142.1"/>
    <property type="molecule type" value="Genomic_DNA"/>
</dbReference>
<keyword evidence="3" id="KW-0645">Protease</keyword>
<dbReference type="PANTHER" id="PTHR36435">
    <property type="entry name" value="SLR1288 PROTEIN"/>
    <property type="match status" value="1"/>
</dbReference>
<keyword evidence="1" id="KW-0472">Membrane</keyword>
<dbReference type="InterPro" id="IPR003675">
    <property type="entry name" value="Rce1/LyrA-like_dom"/>
</dbReference>
<evidence type="ECO:0000256" key="1">
    <source>
        <dbReference type="SAM" id="Phobius"/>
    </source>
</evidence>
<gene>
    <name evidence="3" type="ORF">H9634_10160</name>
</gene>
<feature type="transmembrane region" description="Helical" evidence="1">
    <location>
        <begin position="71"/>
        <end position="92"/>
    </location>
</feature>
<feature type="transmembrane region" description="Helical" evidence="1">
    <location>
        <begin position="209"/>
        <end position="232"/>
    </location>
</feature>
<protein>
    <submittedName>
        <fullName evidence="3">CPBP family intramembrane metalloprotease</fullName>
    </submittedName>
</protein>
<evidence type="ECO:0000313" key="3">
    <source>
        <dbReference type="EMBL" id="MBD8021142.1"/>
    </source>
</evidence>
<dbReference type="Proteomes" id="UP000651517">
    <property type="component" value="Unassembled WGS sequence"/>
</dbReference>
<dbReference type="Pfam" id="PF02517">
    <property type="entry name" value="Rce1-like"/>
    <property type="match status" value="1"/>
</dbReference>
<feature type="transmembrane region" description="Helical" evidence="1">
    <location>
        <begin position="136"/>
        <end position="157"/>
    </location>
</feature>
<feature type="transmembrane region" description="Helical" evidence="1">
    <location>
        <begin position="163"/>
        <end position="182"/>
    </location>
</feature>
<keyword evidence="3" id="KW-0482">Metalloprotease</keyword>
<organism evidence="3 4">
    <name type="scientific">Brevibacterium gallinarum</name>
    <dbReference type="NCBI Taxonomy" id="2762220"/>
    <lineage>
        <taxon>Bacteria</taxon>
        <taxon>Bacillati</taxon>
        <taxon>Actinomycetota</taxon>
        <taxon>Actinomycetes</taxon>
        <taxon>Micrococcales</taxon>
        <taxon>Brevibacteriaceae</taxon>
        <taxon>Brevibacterium</taxon>
    </lineage>
</organism>
<sequence length="252" mass="27712">MKKAIAVVLLYIAVMGVGLFYVKSSTGVKYSDPGFIQHFFWILVGLAGAMIIYCLIFRKDVAIPFNRERRWGMYLIVMVPLVLAFIVALFVVPLTKGLLIVFAGTLLVGIGEELAFRQVLFGALLKRNAAQGKTVVSAILISALVFSALHAVNVLGGQTVSQVAIQLVLTFFAGILFAGLFLQTKSIVTLILFHWLWDALTFMSPEKKIPAMVAVMPILLVSQIIIGFVLLWKHRNTKAGDVLDDAALTHRH</sequence>
<dbReference type="InterPro" id="IPR052710">
    <property type="entry name" value="CAAX_protease"/>
</dbReference>
<keyword evidence="3" id="KW-0378">Hydrolase</keyword>
<dbReference type="PANTHER" id="PTHR36435:SF1">
    <property type="entry name" value="CAAX AMINO TERMINAL PROTEASE FAMILY PROTEIN"/>
    <property type="match status" value="1"/>
</dbReference>
<evidence type="ECO:0000313" key="4">
    <source>
        <dbReference type="Proteomes" id="UP000651517"/>
    </source>
</evidence>